<reference evidence="3 4" key="1">
    <citation type="submission" date="2018-02" db="EMBL/GenBank/DDBJ databases">
        <title>The genomes of Aspergillus section Nigri reveals drivers in fungal speciation.</title>
        <authorList>
            <consortium name="DOE Joint Genome Institute"/>
            <person name="Vesth T.C."/>
            <person name="Nybo J."/>
            <person name="Theobald S."/>
            <person name="Brandl J."/>
            <person name="Frisvad J.C."/>
            <person name="Nielsen K.F."/>
            <person name="Lyhne E.K."/>
            <person name="Kogle M.E."/>
            <person name="Kuo A."/>
            <person name="Riley R."/>
            <person name="Clum A."/>
            <person name="Nolan M."/>
            <person name="Lipzen A."/>
            <person name="Salamov A."/>
            <person name="Henrissat B."/>
            <person name="Wiebenga A."/>
            <person name="De vries R.P."/>
            <person name="Grigoriev I.V."/>
            <person name="Mortensen U.H."/>
            <person name="Andersen M.R."/>
            <person name="Baker S.E."/>
        </authorList>
    </citation>
    <scope>NUCLEOTIDE SEQUENCE [LARGE SCALE GENOMIC DNA]</scope>
    <source>
        <strain evidence="3 4">CBS 707.79</strain>
    </source>
</reference>
<accession>A0A319EK16</accession>
<dbReference type="InterPro" id="IPR049326">
    <property type="entry name" value="Rhodopsin_dom_fungi"/>
</dbReference>
<sequence length="101" mass="10902">MTNYGLNAKEGRDTVIVTIVVGAVAVLSVVLRVMSRKMRHLDLALEDYVIMLAMCFVVASTALVITSVTQGGVGLHVAEVVPTDVEYTLKVNHAPMNKECN</sequence>
<evidence type="ECO:0000313" key="3">
    <source>
        <dbReference type="EMBL" id="PYH91302.1"/>
    </source>
</evidence>
<dbReference type="VEuPathDB" id="FungiDB:BO71DRAFT_401471"/>
<evidence type="ECO:0000259" key="2">
    <source>
        <dbReference type="Pfam" id="PF20684"/>
    </source>
</evidence>
<evidence type="ECO:0000313" key="4">
    <source>
        <dbReference type="Proteomes" id="UP000247810"/>
    </source>
</evidence>
<dbReference type="EMBL" id="KZ825949">
    <property type="protein sequence ID" value="PYH91302.1"/>
    <property type="molecule type" value="Genomic_DNA"/>
</dbReference>
<feature type="transmembrane region" description="Helical" evidence="1">
    <location>
        <begin position="15"/>
        <end position="33"/>
    </location>
</feature>
<gene>
    <name evidence="3" type="ORF">BO71DRAFT_401471</name>
</gene>
<keyword evidence="1" id="KW-1133">Transmembrane helix</keyword>
<dbReference type="Proteomes" id="UP000247810">
    <property type="component" value="Unassembled WGS sequence"/>
</dbReference>
<feature type="domain" description="Rhodopsin" evidence="2">
    <location>
        <begin position="31"/>
        <end position="89"/>
    </location>
</feature>
<organism evidence="3 4">
    <name type="scientific">Aspergillus ellipticus CBS 707.79</name>
    <dbReference type="NCBI Taxonomy" id="1448320"/>
    <lineage>
        <taxon>Eukaryota</taxon>
        <taxon>Fungi</taxon>
        <taxon>Dikarya</taxon>
        <taxon>Ascomycota</taxon>
        <taxon>Pezizomycotina</taxon>
        <taxon>Eurotiomycetes</taxon>
        <taxon>Eurotiomycetidae</taxon>
        <taxon>Eurotiales</taxon>
        <taxon>Aspergillaceae</taxon>
        <taxon>Aspergillus</taxon>
        <taxon>Aspergillus subgen. Circumdati</taxon>
    </lineage>
</organism>
<name>A0A319EK16_9EURO</name>
<feature type="transmembrane region" description="Helical" evidence="1">
    <location>
        <begin position="45"/>
        <end position="65"/>
    </location>
</feature>
<keyword evidence="4" id="KW-1185">Reference proteome</keyword>
<keyword evidence="1" id="KW-0472">Membrane</keyword>
<protein>
    <recommendedName>
        <fullName evidence="2">Rhodopsin domain-containing protein</fullName>
    </recommendedName>
</protein>
<keyword evidence="1" id="KW-0812">Transmembrane</keyword>
<dbReference type="Pfam" id="PF20684">
    <property type="entry name" value="Fung_rhodopsin"/>
    <property type="match status" value="1"/>
</dbReference>
<evidence type="ECO:0000256" key="1">
    <source>
        <dbReference type="SAM" id="Phobius"/>
    </source>
</evidence>
<dbReference type="AlphaFoldDB" id="A0A319EK16"/>
<proteinExistence type="predicted"/>